<reference evidence="2" key="1">
    <citation type="submission" date="2016-02" db="EMBL/GenBank/DDBJ databases">
        <title>WGS assembly of Manihot esculenta.</title>
        <authorList>
            <person name="Bredeson J.V."/>
            <person name="Prochnik S.E."/>
            <person name="Lyons J.B."/>
            <person name="Schmutz J."/>
            <person name="Grimwood J."/>
            <person name="Vrebalov J."/>
            <person name="Bart R.S."/>
            <person name="Amuge T."/>
            <person name="Ferguson M.E."/>
            <person name="Green R."/>
            <person name="Putnam N."/>
            <person name="Stites J."/>
            <person name="Rounsley S."/>
            <person name="Rokhsar D.S."/>
        </authorList>
    </citation>
    <scope>NUCLEOTIDE SEQUENCE [LARGE SCALE GENOMIC DNA]</scope>
    <source>
        <tissue evidence="2">Leaf</tissue>
    </source>
</reference>
<feature type="compositionally biased region" description="Basic and acidic residues" evidence="1">
    <location>
        <begin position="27"/>
        <end position="36"/>
    </location>
</feature>
<accession>A0A2C9U9R6</accession>
<organism evidence="2">
    <name type="scientific">Manihot esculenta</name>
    <name type="common">Cassava</name>
    <name type="synonym">Jatropha manihot</name>
    <dbReference type="NCBI Taxonomy" id="3983"/>
    <lineage>
        <taxon>Eukaryota</taxon>
        <taxon>Viridiplantae</taxon>
        <taxon>Streptophyta</taxon>
        <taxon>Embryophyta</taxon>
        <taxon>Tracheophyta</taxon>
        <taxon>Spermatophyta</taxon>
        <taxon>Magnoliopsida</taxon>
        <taxon>eudicotyledons</taxon>
        <taxon>Gunneridae</taxon>
        <taxon>Pentapetalae</taxon>
        <taxon>rosids</taxon>
        <taxon>fabids</taxon>
        <taxon>Malpighiales</taxon>
        <taxon>Euphorbiaceae</taxon>
        <taxon>Crotonoideae</taxon>
        <taxon>Manihoteae</taxon>
        <taxon>Manihot</taxon>
    </lineage>
</organism>
<protein>
    <submittedName>
        <fullName evidence="2">Uncharacterized protein</fullName>
    </submittedName>
</protein>
<name>A0A2C9U9R6_MANES</name>
<feature type="compositionally biased region" description="Polar residues" evidence="1">
    <location>
        <begin position="11"/>
        <end position="25"/>
    </location>
</feature>
<evidence type="ECO:0000256" key="1">
    <source>
        <dbReference type="SAM" id="MobiDB-lite"/>
    </source>
</evidence>
<feature type="region of interest" description="Disordered" evidence="1">
    <location>
        <begin position="11"/>
        <end position="36"/>
    </location>
</feature>
<gene>
    <name evidence="2" type="ORF">MANES_16G047200</name>
</gene>
<sequence>MPIPIFHKYQPISTSHSHVSSNTELSRGGKQDRVYD</sequence>
<dbReference type="EMBL" id="CM004402">
    <property type="protein sequence ID" value="OAY26429.1"/>
    <property type="molecule type" value="Genomic_DNA"/>
</dbReference>
<dbReference type="AlphaFoldDB" id="A0A2C9U9R6"/>
<evidence type="ECO:0000313" key="2">
    <source>
        <dbReference type="EMBL" id="OAY26429.1"/>
    </source>
</evidence>
<proteinExistence type="predicted"/>